<dbReference type="InterPro" id="IPR032675">
    <property type="entry name" value="LRR_dom_sf"/>
</dbReference>
<organism evidence="1 2">
    <name type="scientific">Triticum turgidum subsp. durum</name>
    <name type="common">Durum wheat</name>
    <name type="synonym">Triticum durum</name>
    <dbReference type="NCBI Taxonomy" id="4567"/>
    <lineage>
        <taxon>Eukaryota</taxon>
        <taxon>Viridiplantae</taxon>
        <taxon>Streptophyta</taxon>
        <taxon>Embryophyta</taxon>
        <taxon>Tracheophyta</taxon>
        <taxon>Spermatophyta</taxon>
        <taxon>Magnoliopsida</taxon>
        <taxon>Liliopsida</taxon>
        <taxon>Poales</taxon>
        <taxon>Poaceae</taxon>
        <taxon>BOP clade</taxon>
        <taxon>Pooideae</taxon>
        <taxon>Triticodae</taxon>
        <taxon>Triticeae</taxon>
        <taxon>Triticinae</taxon>
        <taxon>Triticum</taxon>
    </lineage>
</organism>
<dbReference type="AlphaFoldDB" id="A0A9R0SSP2"/>
<dbReference type="PANTHER" id="PTHR36766:SF60">
    <property type="entry name" value="NB-ARC DOMAIN-CONTAINING PROTEIN"/>
    <property type="match status" value="1"/>
</dbReference>
<evidence type="ECO:0000313" key="1">
    <source>
        <dbReference type="EMBL" id="VAH99742.1"/>
    </source>
</evidence>
<dbReference type="Gramene" id="TRITD4Av1G259180.19">
    <property type="protein sequence ID" value="TRITD4Av1G259180.19"/>
    <property type="gene ID" value="TRITD4Av1G259180"/>
</dbReference>
<reference evidence="1 2" key="1">
    <citation type="submission" date="2017-09" db="EMBL/GenBank/DDBJ databases">
        <authorList>
            <consortium name="International Durum Wheat Genome Sequencing Consortium (IDWGSC)"/>
            <person name="Milanesi L."/>
        </authorList>
    </citation>
    <scope>NUCLEOTIDE SEQUENCE [LARGE SCALE GENOMIC DNA]</scope>
    <source>
        <strain evidence="2">cv. Svevo</strain>
    </source>
</reference>
<proteinExistence type="predicted"/>
<accession>A0A9R0SSP2</accession>
<evidence type="ECO:0008006" key="3">
    <source>
        <dbReference type="Google" id="ProtNLM"/>
    </source>
</evidence>
<dbReference type="Gene3D" id="3.80.10.10">
    <property type="entry name" value="Ribonuclease Inhibitor"/>
    <property type="match status" value="2"/>
</dbReference>
<name>A0A9R0SSP2_TRITD</name>
<dbReference type="PANTHER" id="PTHR36766">
    <property type="entry name" value="PLANT BROAD-SPECTRUM MILDEW RESISTANCE PROTEIN RPW8"/>
    <property type="match status" value="1"/>
</dbReference>
<dbReference type="Proteomes" id="UP000324705">
    <property type="component" value="Chromosome 4A"/>
</dbReference>
<sequence>MIGLVYGRSIGLPLVPPSGLCELSLSSCSITDGALAVCLDGLASLRKLVLEKIMTLTTLPSEEVLQHLTKLNHLSIGGCWCLRSLGGLRAATSLSDVRLNSCPSLELACGAECLPLSLESLRVTRCMLGADFLCADWPHLNCILISKCRSTACLSVGSLTSVKLFSLYHLPDLCSLEGLSSLQLEKVELVGVPKLTPECISQFRVQYSLEVSSPVILNNMLLAEGFTVPTCLSLVGCKEPFFSFEESANFTSVKSLAFSGCQMISLPTNLKCFPNLTNLVIDNCPRLSALPDLPSSLLGISVWGCSKLLKESCRAPDGESWPKIAHIRWKTIC</sequence>
<dbReference type="EMBL" id="LT934117">
    <property type="protein sequence ID" value="VAH99742.1"/>
    <property type="molecule type" value="Genomic_DNA"/>
</dbReference>
<keyword evidence="2" id="KW-1185">Reference proteome</keyword>
<protein>
    <recommendedName>
        <fullName evidence="3">Powdery mildew resistance protein</fullName>
    </recommendedName>
</protein>
<gene>
    <name evidence="1" type="ORF">TRITD_4Av1G259180</name>
</gene>
<dbReference type="SUPFAM" id="SSF52058">
    <property type="entry name" value="L domain-like"/>
    <property type="match status" value="1"/>
</dbReference>
<evidence type="ECO:0000313" key="2">
    <source>
        <dbReference type="Proteomes" id="UP000324705"/>
    </source>
</evidence>